<organism evidence="4 5">
    <name type="scientific">Malaciobacter halophilus</name>
    <dbReference type="NCBI Taxonomy" id="197482"/>
    <lineage>
        <taxon>Bacteria</taxon>
        <taxon>Pseudomonadati</taxon>
        <taxon>Campylobacterota</taxon>
        <taxon>Epsilonproteobacteria</taxon>
        <taxon>Campylobacterales</taxon>
        <taxon>Arcobacteraceae</taxon>
        <taxon>Malaciobacter</taxon>
    </lineage>
</organism>
<evidence type="ECO:0000256" key="1">
    <source>
        <dbReference type="ARBA" id="ARBA00023125"/>
    </source>
</evidence>
<dbReference type="Proteomes" id="UP000233248">
    <property type="component" value="Unassembled WGS sequence"/>
</dbReference>
<gene>
    <name evidence="4" type="ORF">CP960_01250</name>
</gene>
<dbReference type="SUPFAM" id="SSF46689">
    <property type="entry name" value="Homeodomain-like"/>
    <property type="match status" value="1"/>
</dbReference>
<dbReference type="PROSITE" id="PS01081">
    <property type="entry name" value="HTH_TETR_1"/>
    <property type="match status" value="1"/>
</dbReference>
<dbReference type="InterPro" id="IPR001647">
    <property type="entry name" value="HTH_TetR"/>
</dbReference>
<dbReference type="PROSITE" id="PS50977">
    <property type="entry name" value="HTH_TETR_2"/>
    <property type="match status" value="1"/>
</dbReference>
<feature type="domain" description="HTH tetR-type" evidence="3">
    <location>
        <begin position="8"/>
        <end position="68"/>
    </location>
</feature>
<dbReference type="Pfam" id="PF00440">
    <property type="entry name" value="TetR_N"/>
    <property type="match status" value="1"/>
</dbReference>
<dbReference type="InterPro" id="IPR009057">
    <property type="entry name" value="Homeodomain-like_sf"/>
</dbReference>
<comment type="caution">
    <text evidence="4">The sequence shown here is derived from an EMBL/GenBank/DDBJ whole genome shotgun (WGS) entry which is preliminary data.</text>
</comment>
<dbReference type="InterPro" id="IPR023772">
    <property type="entry name" value="DNA-bd_HTH_TetR-type_CS"/>
</dbReference>
<accession>A0A2N1J5X2</accession>
<dbReference type="RefSeq" id="WP_101183420.1">
    <property type="nucleotide sequence ID" value="NZ_CP031218.1"/>
</dbReference>
<dbReference type="AlphaFoldDB" id="A0A2N1J5X2"/>
<feature type="DNA-binding region" description="H-T-H motif" evidence="2">
    <location>
        <begin position="31"/>
        <end position="50"/>
    </location>
</feature>
<dbReference type="PANTHER" id="PTHR43479">
    <property type="entry name" value="ACREF/ENVCD OPERON REPRESSOR-RELATED"/>
    <property type="match status" value="1"/>
</dbReference>
<protein>
    <recommendedName>
        <fullName evidence="3">HTH tetR-type domain-containing protein</fullName>
    </recommendedName>
</protein>
<dbReference type="OrthoDB" id="9809994at2"/>
<sequence length="196" mass="23092">MAIKVCKHQKRESIAFSCKSLILQEGIKDLTISALAKEANIGKGTIYEYFENKEDIVLELANILHKEYINEVYEIALQQNKIEEQIKTLALCSYKSKFSEYRKIFKELIGVSYYRTNCAFMLFQNHWYKQNYEFLEKFMNEAIKKDEIKKNSTIFIESILSSFVGYFVLSFSKTDIKNTIISLDIYIDNFIDMLRV</sequence>
<evidence type="ECO:0000313" key="4">
    <source>
        <dbReference type="EMBL" id="PKI81968.1"/>
    </source>
</evidence>
<dbReference type="EMBL" id="NXIF01000006">
    <property type="protein sequence ID" value="PKI81968.1"/>
    <property type="molecule type" value="Genomic_DNA"/>
</dbReference>
<evidence type="ECO:0000259" key="3">
    <source>
        <dbReference type="PROSITE" id="PS50977"/>
    </source>
</evidence>
<dbReference type="GO" id="GO:0003677">
    <property type="term" value="F:DNA binding"/>
    <property type="evidence" value="ECO:0007669"/>
    <property type="project" value="UniProtKB-UniRule"/>
</dbReference>
<evidence type="ECO:0000256" key="2">
    <source>
        <dbReference type="PROSITE-ProRule" id="PRU00335"/>
    </source>
</evidence>
<dbReference type="InterPro" id="IPR050624">
    <property type="entry name" value="HTH-type_Tx_Regulator"/>
</dbReference>
<evidence type="ECO:0000313" key="5">
    <source>
        <dbReference type="Proteomes" id="UP000233248"/>
    </source>
</evidence>
<proteinExistence type="predicted"/>
<dbReference type="PANTHER" id="PTHR43479:SF11">
    <property type="entry name" value="ACREF_ENVCD OPERON REPRESSOR-RELATED"/>
    <property type="match status" value="1"/>
</dbReference>
<keyword evidence="1 2" id="KW-0238">DNA-binding</keyword>
<dbReference type="Gene3D" id="1.10.357.10">
    <property type="entry name" value="Tetracycline Repressor, domain 2"/>
    <property type="match status" value="1"/>
</dbReference>
<keyword evidence="5" id="KW-1185">Reference proteome</keyword>
<dbReference type="KEGG" id="ahs:AHALO_1195"/>
<dbReference type="PRINTS" id="PR00455">
    <property type="entry name" value="HTHTETR"/>
</dbReference>
<name>A0A2N1J5X2_9BACT</name>
<reference evidence="4 5" key="1">
    <citation type="submission" date="2017-09" db="EMBL/GenBank/DDBJ databases">
        <title>Genomics of the genus Arcobacter.</title>
        <authorList>
            <person name="Perez-Cataluna A."/>
            <person name="Figueras M.J."/>
            <person name="Salas-Masso N."/>
        </authorList>
    </citation>
    <scope>NUCLEOTIDE SEQUENCE [LARGE SCALE GENOMIC DNA]</scope>
    <source>
        <strain evidence="4 5">DSM 18005</strain>
    </source>
</reference>